<keyword evidence="2" id="KW-1185">Reference proteome</keyword>
<dbReference type="AlphaFoldDB" id="A0A2W2GMP9"/>
<gene>
    <name evidence="1" type="ORF">C1I98_11135</name>
</gene>
<accession>A0A2W2GMP9</accession>
<name>A0A2W2GMP9_9ACTN</name>
<protein>
    <submittedName>
        <fullName evidence="1">Uncharacterized protein</fullName>
    </submittedName>
</protein>
<comment type="caution">
    <text evidence="1">The sequence shown here is derived from an EMBL/GenBank/DDBJ whole genome shotgun (WGS) entry which is preliminary data.</text>
</comment>
<dbReference type="RefSeq" id="WP_111167093.1">
    <property type="nucleotide sequence ID" value="NZ_POUA01000064.1"/>
</dbReference>
<organism evidence="1 2">
    <name type="scientific">Spongiactinospora gelatinilytica</name>
    <dbReference type="NCBI Taxonomy" id="2666298"/>
    <lineage>
        <taxon>Bacteria</taxon>
        <taxon>Bacillati</taxon>
        <taxon>Actinomycetota</taxon>
        <taxon>Actinomycetes</taxon>
        <taxon>Streptosporangiales</taxon>
        <taxon>Streptosporangiaceae</taxon>
        <taxon>Spongiactinospora</taxon>
    </lineage>
</organism>
<reference evidence="1 2" key="1">
    <citation type="submission" date="2018-01" db="EMBL/GenBank/DDBJ databases">
        <title>Draft genome sequence of Sphaerisporangium sp. 7K107.</title>
        <authorList>
            <person name="Sahin N."/>
            <person name="Saygin H."/>
            <person name="Ay H."/>
        </authorList>
    </citation>
    <scope>NUCLEOTIDE SEQUENCE [LARGE SCALE GENOMIC DNA]</scope>
    <source>
        <strain evidence="1 2">7K107</strain>
    </source>
</reference>
<dbReference type="Proteomes" id="UP000248544">
    <property type="component" value="Unassembled WGS sequence"/>
</dbReference>
<evidence type="ECO:0000313" key="2">
    <source>
        <dbReference type="Proteomes" id="UP000248544"/>
    </source>
</evidence>
<evidence type="ECO:0000313" key="1">
    <source>
        <dbReference type="EMBL" id="PZG49861.1"/>
    </source>
</evidence>
<proteinExistence type="predicted"/>
<sequence length="87" mass="9493">MIPLDIRPNLELNPWNDMAGLDSQGAVERVGLLPHATDQGRPIFALLIRLEDGRTVVAQTTWTLMEAAVRALGASPVAEFDQMEHGS</sequence>
<dbReference type="EMBL" id="POUA01000064">
    <property type="protein sequence ID" value="PZG49861.1"/>
    <property type="molecule type" value="Genomic_DNA"/>
</dbReference>